<dbReference type="Proteomes" id="UP000007110">
    <property type="component" value="Unassembled WGS sequence"/>
</dbReference>
<dbReference type="AlphaFoldDB" id="A0A7M7SY10"/>
<dbReference type="GO" id="GO:0009060">
    <property type="term" value="P:aerobic respiration"/>
    <property type="evidence" value="ECO:0000318"/>
    <property type="project" value="GO_Central"/>
</dbReference>
<dbReference type="Pfam" id="PF05308">
    <property type="entry name" value="Mito_fiss_reg"/>
    <property type="match status" value="2"/>
</dbReference>
<feature type="compositionally biased region" description="Polar residues" evidence="2">
    <location>
        <begin position="356"/>
        <end position="368"/>
    </location>
</feature>
<dbReference type="RefSeq" id="XP_030839677.1">
    <property type="nucleotide sequence ID" value="XM_030983817.1"/>
</dbReference>
<feature type="compositionally biased region" description="Pro residues" evidence="2">
    <location>
        <begin position="231"/>
        <end position="266"/>
    </location>
</feature>
<dbReference type="InParanoid" id="A0A7M7SY10"/>
<evidence type="ECO:0000313" key="4">
    <source>
        <dbReference type="Proteomes" id="UP000007110"/>
    </source>
</evidence>
<dbReference type="PANTHER" id="PTHR14215">
    <property type="entry name" value="PROTEIN OF UNKNOWN FUNCTION DUF729"/>
    <property type="match status" value="1"/>
</dbReference>
<feature type="compositionally biased region" description="Polar residues" evidence="2">
    <location>
        <begin position="131"/>
        <end position="147"/>
    </location>
</feature>
<evidence type="ECO:0008006" key="5">
    <source>
        <dbReference type="Google" id="ProtNLM"/>
    </source>
</evidence>
<name>A0A7M7SY10_STRPU</name>
<proteinExistence type="inferred from homology"/>
<dbReference type="PANTHER" id="PTHR14215:SF0">
    <property type="entry name" value="WH2 DOMAIN-CONTAINING PROTEIN"/>
    <property type="match status" value="1"/>
</dbReference>
<evidence type="ECO:0000256" key="2">
    <source>
        <dbReference type="SAM" id="MobiDB-lite"/>
    </source>
</evidence>
<feature type="region of interest" description="Disordered" evidence="2">
    <location>
        <begin position="356"/>
        <end position="409"/>
    </location>
</feature>
<dbReference type="FunCoup" id="A0A7M7SY10">
    <property type="interactions" value="492"/>
</dbReference>
<feature type="region of interest" description="Disordered" evidence="2">
    <location>
        <begin position="109"/>
        <end position="176"/>
    </location>
</feature>
<feature type="compositionally biased region" description="Basic and acidic residues" evidence="2">
    <location>
        <begin position="167"/>
        <end position="176"/>
    </location>
</feature>
<keyword evidence="4" id="KW-1185">Reference proteome</keyword>
<dbReference type="OrthoDB" id="2133332at2759"/>
<sequence length="409" mass="44342">MLDAAILHVIRMVLHILGNTQDDQEVIGSQSHLPAKRRRRRSLIRAIGSSLPLAPIQRVHFQIFRRSEPPPWRHQFFEEDCEPTFIPTLSDLPWIIMATPDKDIRSRISTGQEQDKATNHHDCAPPPPYPTHNSLSSTDPTCSQSPLPFTIEPQTPPKGGASPPWSKEADPDAKVDDPVAQKKISALEDELEKLRSQIAMIVTMQSQLPQADPSHTPCTPVSRMSIAPTMAPLPPPPPQSFGAAPPPPPPPCGAPPPPPPPPPPISAPKLSAIDLIKQNRAKNKNKPKETGSDSMPNMADILKGLGTVKLKSIARSPGGTPVRKKPKSSEANDPASIIARALKKKFAHARLSCSPTAANKENINSSGSPVGKWSPARHASPKFGQHLLKPSLRAQPSIRQPRPLADVNT</sequence>
<dbReference type="GeneID" id="115918581"/>
<dbReference type="EnsemblMetazoa" id="XM_030983817">
    <property type="protein sequence ID" value="XP_030839677"/>
    <property type="gene ID" value="LOC115918581"/>
</dbReference>
<feature type="compositionally biased region" description="Basic and acidic residues" evidence="2">
    <location>
        <begin position="113"/>
        <end position="123"/>
    </location>
</feature>
<comment type="similarity">
    <text evidence="1">Belongs to the MTFR1 family.</text>
</comment>
<evidence type="ECO:0000256" key="1">
    <source>
        <dbReference type="ARBA" id="ARBA00005807"/>
    </source>
</evidence>
<accession>A0A7M7SY10</accession>
<dbReference type="InterPro" id="IPR007972">
    <property type="entry name" value="Mtfr1"/>
</dbReference>
<reference evidence="3" key="2">
    <citation type="submission" date="2021-01" db="UniProtKB">
        <authorList>
            <consortium name="EnsemblMetazoa"/>
        </authorList>
    </citation>
    <scope>IDENTIFICATION</scope>
</reference>
<reference evidence="4" key="1">
    <citation type="submission" date="2015-02" db="EMBL/GenBank/DDBJ databases">
        <title>Genome sequencing for Strongylocentrotus purpuratus.</title>
        <authorList>
            <person name="Murali S."/>
            <person name="Liu Y."/>
            <person name="Vee V."/>
            <person name="English A."/>
            <person name="Wang M."/>
            <person name="Skinner E."/>
            <person name="Han Y."/>
            <person name="Muzny D.M."/>
            <person name="Worley K.C."/>
            <person name="Gibbs R.A."/>
        </authorList>
    </citation>
    <scope>NUCLEOTIDE SEQUENCE</scope>
</reference>
<feature type="region of interest" description="Disordered" evidence="2">
    <location>
        <begin position="207"/>
        <end position="334"/>
    </location>
</feature>
<dbReference type="GO" id="GO:0000266">
    <property type="term" value="P:mitochondrial fission"/>
    <property type="evidence" value="ECO:0000318"/>
    <property type="project" value="GO_Central"/>
</dbReference>
<evidence type="ECO:0000313" key="3">
    <source>
        <dbReference type="EnsemblMetazoa" id="XP_030839677"/>
    </source>
</evidence>
<dbReference type="KEGG" id="spu:115918581"/>
<organism evidence="3 4">
    <name type="scientific">Strongylocentrotus purpuratus</name>
    <name type="common">Purple sea urchin</name>
    <dbReference type="NCBI Taxonomy" id="7668"/>
    <lineage>
        <taxon>Eukaryota</taxon>
        <taxon>Metazoa</taxon>
        <taxon>Echinodermata</taxon>
        <taxon>Eleutherozoa</taxon>
        <taxon>Echinozoa</taxon>
        <taxon>Echinoidea</taxon>
        <taxon>Euechinoidea</taxon>
        <taxon>Echinacea</taxon>
        <taxon>Camarodonta</taxon>
        <taxon>Echinidea</taxon>
        <taxon>Strongylocentrotidae</taxon>
        <taxon>Strongylocentrotus</taxon>
    </lineage>
</organism>
<protein>
    <recommendedName>
        <fullName evidence="5">Mitochondrial fission regulator 2</fullName>
    </recommendedName>
</protein>
<dbReference type="GO" id="GO:0005739">
    <property type="term" value="C:mitochondrion"/>
    <property type="evidence" value="ECO:0000318"/>
    <property type="project" value="GO_Central"/>
</dbReference>